<evidence type="ECO:0000256" key="3">
    <source>
        <dbReference type="ARBA" id="ARBA00022833"/>
    </source>
</evidence>
<dbReference type="GeneID" id="25287855"/>
<dbReference type="InterPro" id="IPR002893">
    <property type="entry name" value="Znf_MYND"/>
</dbReference>
<dbReference type="OrthoDB" id="432970at2759"/>
<gene>
    <name evidence="6" type="ORF">A1O9_12961</name>
</gene>
<evidence type="ECO:0000256" key="2">
    <source>
        <dbReference type="ARBA" id="ARBA00022771"/>
    </source>
</evidence>
<keyword evidence="1" id="KW-0479">Metal-binding</keyword>
<dbReference type="Gene3D" id="6.10.140.2220">
    <property type="match status" value="1"/>
</dbReference>
<dbReference type="GO" id="GO:0008270">
    <property type="term" value="F:zinc ion binding"/>
    <property type="evidence" value="ECO:0007669"/>
    <property type="project" value="UniProtKB-KW"/>
</dbReference>
<reference evidence="6 7" key="1">
    <citation type="submission" date="2013-03" db="EMBL/GenBank/DDBJ databases">
        <title>The Genome Sequence of Exophiala aquamarina CBS 119918.</title>
        <authorList>
            <consortium name="The Broad Institute Genomics Platform"/>
            <person name="Cuomo C."/>
            <person name="de Hoog S."/>
            <person name="Gorbushina A."/>
            <person name="Walker B."/>
            <person name="Young S.K."/>
            <person name="Zeng Q."/>
            <person name="Gargeya S."/>
            <person name="Fitzgerald M."/>
            <person name="Haas B."/>
            <person name="Abouelleil A."/>
            <person name="Allen A.W."/>
            <person name="Alvarado L."/>
            <person name="Arachchi H.M."/>
            <person name="Berlin A.M."/>
            <person name="Chapman S.B."/>
            <person name="Gainer-Dewar J."/>
            <person name="Goldberg J."/>
            <person name="Griggs A."/>
            <person name="Gujja S."/>
            <person name="Hansen M."/>
            <person name="Howarth C."/>
            <person name="Imamovic A."/>
            <person name="Ireland A."/>
            <person name="Larimer J."/>
            <person name="McCowan C."/>
            <person name="Murphy C."/>
            <person name="Pearson M."/>
            <person name="Poon T.W."/>
            <person name="Priest M."/>
            <person name="Roberts A."/>
            <person name="Saif S."/>
            <person name="Shea T."/>
            <person name="Sisk P."/>
            <person name="Sykes S."/>
            <person name="Wortman J."/>
            <person name="Nusbaum C."/>
            <person name="Birren B."/>
        </authorList>
    </citation>
    <scope>NUCLEOTIDE SEQUENCE [LARGE SCALE GENOMIC DNA]</scope>
    <source>
        <strain evidence="6 7">CBS 119918</strain>
    </source>
</reference>
<dbReference type="HOGENOM" id="CLU_069197_0_0_1"/>
<dbReference type="STRING" id="1182545.A0A072NSZ0"/>
<organism evidence="6 7">
    <name type="scientific">Exophiala aquamarina CBS 119918</name>
    <dbReference type="NCBI Taxonomy" id="1182545"/>
    <lineage>
        <taxon>Eukaryota</taxon>
        <taxon>Fungi</taxon>
        <taxon>Dikarya</taxon>
        <taxon>Ascomycota</taxon>
        <taxon>Pezizomycotina</taxon>
        <taxon>Eurotiomycetes</taxon>
        <taxon>Chaetothyriomycetidae</taxon>
        <taxon>Chaetothyriales</taxon>
        <taxon>Herpotrichiellaceae</taxon>
        <taxon>Exophiala</taxon>
    </lineage>
</organism>
<proteinExistence type="predicted"/>
<keyword evidence="2 4" id="KW-0863">Zinc-finger</keyword>
<evidence type="ECO:0000256" key="1">
    <source>
        <dbReference type="ARBA" id="ARBA00022723"/>
    </source>
</evidence>
<evidence type="ECO:0000313" key="6">
    <source>
        <dbReference type="EMBL" id="KEF50984.1"/>
    </source>
</evidence>
<dbReference type="SUPFAM" id="SSF144232">
    <property type="entry name" value="HIT/MYND zinc finger-like"/>
    <property type="match status" value="1"/>
</dbReference>
<keyword evidence="7" id="KW-1185">Reference proteome</keyword>
<dbReference type="VEuPathDB" id="FungiDB:A1O9_12961"/>
<dbReference type="EMBL" id="AMGV01000036">
    <property type="protein sequence ID" value="KEF50984.1"/>
    <property type="molecule type" value="Genomic_DNA"/>
</dbReference>
<evidence type="ECO:0000256" key="4">
    <source>
        <dbReference type="PROSITE-ProRule" id="PRU00134"/>
    </source>
</evidence>
<dbReference type="RefSeq" id="XP_013253574.1">
    <property type="nucleotide sequence ID" value="XM_013398120.1"/>
</dbReference>
<dbReference type="Proteomes" id="UP000027920">
    <property type="component" value="Unassembled WGS sequence"/>
</dbReference>
<name>A0A072NSZ0_9EURO</name>
<evidence type="ECO:0000313" key="7">
    <source>
        <dbReference type="Proteomes" id="UP000027920"/>
    </source>
</evidence>
<feature type="domain" description="MYND-type" evidence="5">
    <location>
        <begin position="9"/>
        <end position="56"/>
    </location>
</feature>
<keyword evidence="3" id="KW-0862">Zinc</keyword>
<dbReference type="AlphaFoldDB" id="A0A072NSZ0"/>
<sequence length="312" mass="35346">MAPVYLAKCANCGTDASLKCTRCMDAPEYEPGDSVDIVYCNRECQREHWPNHKAYCRDLGQRKKLLRTAKILKAALLTYREVMYDVDLTKIELQDGVLYLHQHQRSITARSQRRLFPDHLTTNINHKEAALANNQCTLAMALLGRLTRKLLKGIASTVEVLDLHIGKPLIPTKLVPGPDSSDTPHTVLKVGRHFAAEAWILDTAGCQYGFQEVLVPIKKYFADNSCQILGEATTYDATETKDLDYFSTLPFMNRTKAQREDRKLDRQARLHFAVFVDKQVSMDVLDGSTVEFKDKVDSFVNDLKVHMVKLGN</sequence>
<dbReference type="Pfam" id="PF01753">
    <property type="entry name" value="zf-MYND"/>
    <property type="match status" value="1"/>
</dbReference>
<protein>
    <recommendedName>
        <fullName evidence="5">MYND-type domain-containing protein</fullName>
    </recommendedName>
</protein>
<evidence type="ECO:0000259" key="5">
    <source>
        <dbReference type="PROSITE" id="PS50865"/>
    </source>
</evidence>
<comment type="caution">
    <text evidence="6">The sequence shown here is derived from an EMBL/GenBank/DDBJ whole genome shotgun (WGS) entry which is preliminary data.</text>
</comment>
<accession>A0A072NSZ0</accession>
<dbReference type="PROSITE" id="PS50865">
    <property type="entry name" value="ZF_MYND_2"/>
    <property type="match status" value="1"/>
</dbReference>